<evidence type="ECO:0000256" key="6">
    <source>
        <dbReference type="SAM" id="Phobius"/>
    </source>
</evidence>
<organism evidence="7 8">
    <name type="scientific">Candidatus Nealsonbacteria bacterium RIFCSPLOWO2_01_FULL_43_32</name>
    <dbReference type="NCBI Taxonomy" id="1801672"/>
    <lineage>
        <taxon>Bacteria</taxon>
        <taxon>Candidatus Nealsoniibacteriota</taxon>
    </lineage>
</organism>
<reference evidence="7 8" key="1">
    <citation type="journal article" date="2016" name="Nat. Commun.">
        <title>Thousands of microbial genomes shed light on interconnected biogeochemical processes in an aquifer system.</title>
        <authorList>
            <person name="Anantharaman K."/>
            <person name="Brown C.T."/>
            <person name="Hug L.A."/>
            <person name="Sharon I."/>
            <person name="Castelle C.J."/>
            <person name="Probst A.J."/>
            <person name="Thomas B.C."/>
            <person name="Singh A."/>
            <person name="Wilkins M.J."/>
            <person name="Karaoz U."/>
            <person name="Brodie E.L."/>
            <person name="Williams K.H."/>
            <person name="Hubbard S.S."/>
            <person name="Banfield J.F."/>
        </authorList>
    </citation>
    <scope>NUCLEOTIDE SEQUENCE [LARGE SCALE GENOMIC DNA]</scope>
</reference>
<gene>
    <name evidence="7" type="ORF">A2896_02815</name>
</gene>
<comment type="subcellular location">
    <subcellularLocation>
        <location evidence="1">Cell membrane</location>
        <topology evidence="1">Multi-pass membrane protein</topology>
    </subcellularLocation>
</comment>
<evidence type="ECO:0000256" key="4">
    <source>
        <dbReference type="ARBA" id="ARBA00022989"/>
    </source>
</evidence>
<accession>A0A1G2EFQ3</accession>
<dbReference type="PANTHER" id="PTHR40277:SF1">
    <property type="entry name" value="BLL5419 PROTEIN"/>
    <property type="match status" value="1"/>
</dbReference>
<dbReference type="Proteomes" id="UP000178647">
    <property type="component" value="Unassembled WGS sequence"/>
</dbReference>
<dbReference type="InterPro" id="IPR022791">
    <property type="entry name" value="L-PG_synthase/AglD"/>
</dbReference>
<evidence type="ECO:0000313" key="7">
    <source>
        <dbReference type="EMBL" id="OGZ24161.1"/>
    </source>
</evidence>
<feature type="transmembrane region" description="Helical" evidence="6">
    <location>
        <begin position="128"/>
        <end position="147"/>
    </location>
</feature>
<dbReference type="NCBIfam" id="TIGR00374">
    <property type="entry name" value="flippase-like domain"/>
    <property type="match status" value="1"/>
</dbReference>
<evidence type="ECO:0000256" key="1">
    <source>
        <dbReference type="ARBA" id="ARBA00004651"/>
    </source>
</evidence>
<dbReference type="PANTHER" id="PTHR40277">
    <property type="entry name" value="BLL5419 PROTEIN"/>
    <property type="match status" value="1"/>
</dbReference>
<feature type="transmembrane region" description="Helical" evidence="6">
    <location>
        <begin position="36"/>
        <end position="55"/>
    </location>
</feature>
<keyword evidence="2" id="KW-1003">Cell membrane</keyword>
<feature type="transmembrane region" description="Helical" evidence="6">
    <location>
        <begin position="249"/>
        <end position="267"/>
    </location>
</feature>
<keyword evidence="4 6" id="KW-1133">Transmembrane helix</keyword>
<feature type="transmembrane region" description="Helical" evidence="6">
    <location>
        <begin position="153"/>
        <end position="173"/>
    </location>
</feature>
<dbReference type="STRING" id="1801672.A2896_02815"/>
<sequence>MKKVLFFFVSLAIGTGLLVWIIRAIGWEEIALAFRFFSPAAGATILFLTILANLVRSWRWRTILKSQGYSIPVLRILEYYLSGSALGFFVPMFLFGGEIIRGYDLKEKYAVPWPKSIASVIIDRISEFTLYALATILGIAFFIAQANLPSYKIGITIFAVFLLIIASISFFYFKSFKKESIIRFFIQKFNAKNSNGADTAIEVEREIFRYFKPKKKIMWQGFGLSFLLELVLLARTYLLILFLAKPASIFSAVAIVAFSSLALVLPIPAALGSHEAVQSFVFTALGLGAGTGAAFVLVIRGAELIAALIGSFFFFKFGLRLLESLLLKKIGQLFKNGNNK</sequence>
<feature type="transmembrane region" description="Helical" evidence="6">
    <location>
        <begin position="217"/>
        <end position="243"/>
    </location>
</feature>
<evidence type="ECO:0008006" key="9">
    <source>
        <dbReference type="Google" id="ProtNLM"/>
    </source>
</evidence>
<dbReference type="GO" id="GO:0005886">
    <property type="term" value="C:plasma membrane"/>
    <property type="evidence" value="ECO:0007669"/>
    <property type="project" value="UniProtKB-SubCell"/>
</dbReference>
<feature type="transmembrane region" description="Helical" evidence="6">
    <location>
        <begin position="304"/>
        <end position="322"/>
    </location>
</feature>
<evidence type="ECO:0000256" key="2">
    <source>
        <dbReference type="ARBA" id="ARBA00022475"/>
    </source>
</evidence>
<evidence type="ECO:0000256" key="5">
    <source>
        <dbReference type="ARBA" id="ARBA00023136"/>
    </source>
</evidence>
<protein>
    <recommendedName>
        <fullName evidence="9">TIGR00374 family protein</fullName>
    </recommendedName>
</protein>
<dbReference type="AlphaFoldDB" id="A0A1G2EFQ3"/>
<dbReference type="Pfam" id="PF03706">
    <property type="entry name" value="LPG_synthase_TM"/>
    <property type="match status" value="1"/>
</dbReference>
<name>A0A1G2EFQ3_9BACT</name>
<evidence type="ECO:0000313" key="8">
    <source>
        <dbReference type="Proteomes" id="UP000178647"/>
    </source>
</evidence>
<comment type="caution">
    <text evidence="7">The sequence shown here is derived from an EMBL/GenBank/DDBJ whole genome shotgun (WGS) entry which is preliminary data.</text>
</comment>
<keyword evidence="3 6" id="KW-0812">Transmembrane</keyword>
<keyword evidence="5 6" id="KW-0472">Membrane</keyword>
<evidence type="ECO:0000256" key="3">
    <source>
        <dbReference type="ARBA" id="ARBA00022692"/>
    </source>
</evidence>
<feature type="transmembrane region" description="Helical" evidence="6">
    <location>
        <begin position="279"/>
        <end position="298"/>
    </location>
</feature>
<proteinExistence type="predicted"/>
<dbReference type="EMBL" id="MHMH01000018">
    <property type="protein sequence ID" value="OGZ24161.1"/>
    <property type="molecule type" value="Genomic_DNA"/>
</dbReference>